<dbReference type="Gene3D" id="3.40.50.300">
    <property type="entry name" value="P-loop containing nucleotide triphosphate hydrolases"/>
    <property type="match status" value="1"/>
</dbReference>
<dbReference type="eggNOG" id="ENOG502SAUM">
    <property type="taxonomic scope" value="Eukaryota"/>
</dbReference>
<evidence type="ECO:0008006" key="4">
    <source>
        <dbReference type="Google" id="ProtNLM"/>
    </source>
</evidence>
<evidence type="ECO:0000256" key="1">
    <source>
        <dbReference type="SAM" id="Phobius"/>
    </source>
</evidence>
<reference evidence="2 3" key="1">
    <citation type="journal article" date="2011" name="Proc. Natl. Acad. Sci. U.S.A.">
        <title>Comparative genomics of xylose-fermenting fungi for enhanced biofuel production.</title>
        <authorList>
            <person name="Wohlbach D.J."/>
            <person name="Kuo A."/>
            <person name="Sato T.K."/>
            <person name="Potts K.M."/>
            <person name="Salamov A.A."/>
            <person name="LaButti K.M."/>
            <person name="Sun H."/>
            <person name="Clum A."/>
            <person name="Pangilinan J.L."/>
            <person name="Lindquist E.A."/>
            <person name="Lucas S."/>
            <person name="Lapidus A."/>
            <person name="Jin M."/>
            <person name="Gunawan C."/>
            <person name="Balan V."/>
            <person name="Dale B.E."/>
            <person name="Jeffries T.W."/>
            <person name="Zinkel R."/>
            <person name="Barry K.W."/>
            <person name="Grigoriev I.V."/>
            <person name="Gasch A.P."/>
        </authorList>
    </citation>
    <scope>NUCLEOTIDE SEQUENCE [LARGE SCALE GENOMIC DNA]</scope>
    <source>
        <strain evidence="3">ATCC 10573 / BCRC 21748 / CBS 615 / JCM 9827 / NBRC 10315 / NRRL Y-1498 / VKM Y-70</strain>
    </source>
</reference>
<dbReference type="GeneID" id="18245885"/>
<dbReference type="AlphaFoldDB" id="G3B543"/>
<feature type="transmembrane region" description="Helical" evidence="1">
    <location>
        <begin position="25"/>
        <end position="41"/>
    </location>
</feature>
<gene>
    <name evidence="2" type="ORF">CANTEDRAFT_106443</name>
</gene>
<keyword evidence="1" id="KW-0812">Transmembrane</keyword>
<dbReference type="KEGG" id="cten:18245885"/>
<accession>G3B543</accession>
<proteinExistence type="predicted"/>
<organism evidence="3">
    <name type="scientific">Candida tenuis (strain ATCC 10573 / BCRC 21748 / CBS 615 / JCM 9827 / NBRC 10315 / NRRL Y-1498 / VKM Y-70)</name>
    <name type="common">Yeast</name>
    <name type="synonym">Yamadazyma tenuis</name>
    <dbReference type="NCBI Taxonomy" id="590646"/>
    <lineage>
        <taxon>Eukaryota</taxon>
        <taxon>Fungi</taxon>
        <taxon>Dikarya</taxon>
        <taxon>Ascomycota</taxon>
        <taxon>Saccharomycotina</taxon>
        <taxon>Pichiomycetes</taxon>
        <taxon>Debaryomycetaceae</taxon>
        <taxon>Yamadazyma</taxon>
    </lineage>
</organism>
<dbReference type="InterPro" id="IPR027417">
    <property type="entry name" value="P-loop_NTPase"/>
</dbReference>
<dbReference type="EMBL" id="GL996524">
    <property type="protein sequence ID" value="EGV63134.1"/>
    <property type="molecule type" value="Genomic_DNA"/>
</dbReference>
<keyword evidence="3" id="KW-1185">Reference proteome</keyword>
<protein>
    <recommendedName>
        <fullName evidence="4">Altered inheritance of mitochondria protein 36, mitochondrial</fullName>
    </recommendedName>
</protein>
<keyword evidence="1" id="KW-0472">Membrane</keyword>
<evidence type="ECO:0000313" key="2">
    <source>
        <dbReference type="EMBL" id="EGV63134.1"/>
    </source>
</evidence>
<dbReference type="Proteomes" id="UP000000707">
    <property type="component" value="Unassembled WGS sequence"/>
</dbReference>
<name>G3B543_CANTC</name>
<sequence length="243" mass="27815">MFGRSYSSIPPLRANKKKSEPRIRYLFYMFVLASLTVYFGAKRVDRKKIKTSFGSEKELDEYEQTTGIKRRTSLVSGNLAGKYKFYSVPYVEDNALVVKLQQALEPTKVKIIDPEVLIQQETEDNTRRYSFLLQDLKSKNKPLPSGLITALIRNEVSFYMNTSQGIYDTNFILKNYPRNTNEASKFETDVGYIEKVLVLKNEVLESLPKAVSDRDARSVNDVISYFETVGKADVVESLDDVKV</sequence>
<dbReference type="STRING" id="590646.G3B543"/>
<keyword evidence="1" id="KW-1133">Transmembrane helix</keyword>
<evidence type="ECO:0000313" key="3">
    <source>
        <dbReference type="Proteomes" id="UP000000707"/>
    </source>
</evidence>
<dbReference type="HOGENOM" id="CLU_997550_0_0_1"/>
<dbReference type="OrthoDB" id="4081130at2759"/>